<dbReference type="GO" id="GO:0004984">
    <property type="term" value="F:olfactory receptor activity"/>
    <property type="evidence" value="ECO:0007669"/>
    <property type="project" value="InterPro"/>
</dbReference>
<dbReference type="GO" id="GO:0005886">
    <property type="term" value="C:plasma membrane"/>
    <property type="evidence" value="ECO:0007669"/>
    <property type="project" value="UniProtKB-SubCell"/>
</dbReference>
<evidence type="ECO:0000256" key="5">
    <source>
        <dbReference type="ARBA" id="ARBA00022989"/>
    </source>
</evidence>
<feature type="transmembrane region" description="Helical" evidence="9">
    <location>
        <begin position="195"/>
        <end position="222"/>
    </location>
</feature>
<feature type="transmembrane region" description="Helical" evidence="9">
    <location>
        <begin position="286"/>
        <end position="306"/>
    </location>
</feature>
<dbReference type="GO" id="GO:0007165">
    <property type="term" value="P:signal transduction"/>
    <property type="evidence" value="ECO:0007669"/>
    <property type="project" value="UniProtKB-KW"/>
</dbReference>
<sequence length="406" mass="46296">MVVNYIKNYIYNLMKTNDDPIEASKNMVNSIQILVGIHNVFGDTNRKMTLLSLLATFVFAGTFVYVGTISQSIYLIKVIPDKLECFKAMNCLSSTCVPLSKYIFMWSSSDRLRKILDMSRQGLNIIPADTAAHNKMIRTLQQGRYVSFLVIINQATTHIFYLILPLLFTIFGNNRYLPTTPGEIFGLSSKYETPFYQISFVLTSIATCFSAINQTGYIVLFVNLLSHELGHFYAITESLNHIYSIVNDEEIFENDDMKQKTIEAELKLSIKHHQFIMIYHEKIKELYKSVFGAHFLMMTLVLVTTLQTMNSWNISNTILTGVTGVMPLFIYCFGGELLLSAETGMSTAAYSCGWELMNHKQARMVFLILALSQRPLYLTAADIFIMNRETFGDVVQIVYKIYAVFN</sequence>
<keyword evidence="5 9" id="KW-1133">Transmembrane helix</keyword>
<keyword evidence="3 9" id="KW-0812">Transmembrane</keyword>
<keyword evidence="7 9" id="KW-0675">Receptor</keyword>
<dbReference type="Pfam" id="PF02949">
    <property type="entry name" value="7tm_6"/>
    <property type="match status" value="1"/>
</dbReference>
<gene>
    <name evidence="11" type="primary">LOC113521843</name>
</gene>
<dbReference type="InterPro" id="IPR004117">
    <property type="entry name" value="7tm6_olfct_rcpt"/>
</dbReference>
<evidence type="ECO:0000256" key="3">
    <source>
        <dbReference type="ARBA" id="ARBA00022692"/>
    </source>
</evidence>
<dbReference type="AlphaFoldDB" id="A0A6J1X871"/>
<dbReference type="InParanoid" id="A0A6J1X871"/>
<comment type="similarity">
    <text evidence="9">Belongs to the insect chemoreceptor superfamily. Heteromeric odorant receptor channel (TC 1.A.69) family.</text>
</comment>
<feature type="transmembrane region" description="Helical" evidence="9">
    <location>
        <begin position="145"/>
        <end position="171"/>
    </location>
</feature>
<evidence type="ECO:0000256" key="8">
    <source>
        <dbReference type="ARBA" id="ARBA00023224"/>
    </source>
</evidence>
<dbReference type="GeneID" id="113521843"/>
<keyword evidence="2 9" id="KW-0716">Sensory transduction</keyword>
<name>A0A6J1X871_GALME</name>
<dbReference type="PANTHER" id="PTHR21137">
    <property type="entry name" value="ODORANT RECEPTOR"/>
    <property type="match status" value="1"/>
</dbReference>
<reference evidence="11" key="1">
    <citation type="submission" date="2025-08" db="UniProtKB">
        <authorList>
            <consortium name="RefSeq"/>
        </authorList>
    </citation>
    <scope>IDENTIFICATION</scope>
    <source>
        <tissue evidence="11">Whole larvae</tissue>
    </source>
</reference>
<evidence type="ECO:0000256" key="7">
    <source>
        <dbReference type="ARBA" id="ARBA00023170"/>
    </source>
</evidence>
<evidence type="ECO:0000313" key="10">
    <source>
        <dbReference type="Proteomes" id="UP001652740"/>
    </source>
</evidence>
<evidence type="ECO:0000256" key="6">
    <source>
        <dbReference type="ARBA" id="ARBA00023136"/>
    </source>
</evidence>
<dbReference type="RefSeq" id="XP_026763299.2">
    <property type="nucleotide sequence ID" value="XM_026907498.2"/>
</dbReference>
<keyword evidence="8 9" id="KW-0807">Transducer</keyword>
<evidence type="ECO:0000313" key="11">
    <source>
        <dbReference type="RefSeq" id="XP_026763299.2"/>
    </source>
</evidence>
<proteinExistence type="inferred from homology"/>
<dbReference type="KEGG" id="gmw:113521843"/>
<comment type="caution">
    <text evidence="9">Lacks conserved residue(s) required for the propagation of feature annotation.</text>
</comment>
<evidence type="ECO:0000256" key="4">
    <source>
        <dbReference type="ARBA" id="ARBA00022725"/>
    </source>
</evidence>
<evidence type="ECO:0000256" key="1">
    <source>
        <dbReference type="ARBA" id="ARBA00004141"/>
    </source>
</evidence>
<evidence type="ECO:0000256" key="2">
    <source>
        <dbReference type="ARBA" id="ARBA00022606"/>
    </source>
</evidence>
<evidence type="ECO:0000256" key="9">
    <source>
        <dbReference type="RuleBase" id="RU351113"/>
    </source>
</evidence>
<keyword evidence="10" id="KW-1185">Reference proteome</keyword>
<feature type="transmembrane region" description="Helical" evidence="9">
    <location>
        <begin position="48"/>
        <end position="67"/>
    </location>
</feature>
<dbReference type="PANTHER" id="PTHR21137:SF26">
    <property type="entry name" value="ODORANT RECEPTOR 10A-RELATED"/>
    <property type="match status" value="1"/>
</dbReference>
<accession>A0A6J1X871</accession>
<comment type="subcellular location">
    <subcellularLocation>
        <location evidence="9">Cell membrane</location>
        <topology evidence="9">Multi-pass membrane protein</topology>
    </subcellularLocation>
    <subcellularLocation>
        <location evidence="1">Membrane</location>
        <topology evidence="1">Multi-pass membrane protein</topology>
    </subcellularLocation>
</comment>
<dbReference type="GO" id="GO:0005549">
    <property type="term" value="F:odorant binding"/>
    <property type="evidence" value="ECO:0007669"/>
    <property type="project" value="InterPro"/>
</dbReference>
<feature type="transmembrane region" description="Helical" evidence="9">
    <location>
        <begin position="318"/>
        <end position="339"/>
    </location>
</feature>
<protein>
    <recommendedName>
        <fullName evidence="9">Odorant receptor</fullName>
    </recommendedName>
</protein>
<keyword evidence="4 9" id="KW-0552">Olfaction</keyword>
<organism evidence="10 11">
    <name type="scientific">Galleria mellonella</name>
    <name type="common">Greater wax moth</name>
    <dbReference type="NCBI Taxonomy" id="7137"/>
    <lineage>
        <taxon>Eukaryota</taxon>
        <taxon>Metazoa</taxon>
        <taxon>Ecdysozoa</taxon>
        <taxon>Arthropoda</taxon>
        <taxon>Hexapoda</taxon>
        <taxon>Insecta</taxon>
        <taxon>Pterygota</taxon>
        <taxon>Neoptera</taxon>
        <taxon>Endopterygota</taxon>
        <taxon>Lepidoptera</taxon>
        <taxon>Glossata</taxon>
        <taxon>Ditrysia</taxon>
        <taxon>Pyraloidea</taxon>
        <taxon>Pyralidae</taxon>
        <taxon>Galleriinae</taxon>
        <taxon>Galleria</taxon>
    </lineage>
</organism>
<dbReference type="Proteomes" id="UP001652740">
    <property type="component" value="Unplaced"/>
</dbReference>
<keyword evidence="6 9" id="KW-0472">Membrane</keyword>